<dbReference type="PANTHER" id="PTHR46371">
    <property type="entry name" value="OS04G0464100 PROTEIN"/>
    <property type="match status" value="1"/>
</dbReference>
<dbReference type="AlphaFoldDB" id="A0A9Q1L3H2"/>
<dbReference type="EMBL" id="JAJAGQ010000023">
    <property type="protein sequence ID" value="KAJ8527630.1"/>
    <property type="molecule type" value="Genomic_DNA"/>
</dbReference>
<reference evidence="3" key="1">
    <citation type="journal article" date="2023" name="Proc. Natl. Acad. Sci. U.S.A.">
        <title>Genomic and structural basis for evolution of tropane alkaloid biosynthesis.</title>
        <authorList>
            <person name="Wanga Y.-J."/>
            <person name="Taina T."/>
            <person name="Yua J.-Y."/>
            <person name="Lia J."/>
            <person name="Xua B."/>
            <person name="Chenc J."/>
            <person name="D'Auriad J.C."/>
            <person name="Huanga J.-P."/>
            <person name="Huanga S.-X."/>
        </authorList>
    </citation>
    <scope>NUCLEOTIDE SEQUENCE [LARGE SCALE GENOMIC DNA]</scope>
    <source>
        <strain evidence="3">cv. KIB-2019</strain>
    </source>
</reference>
<dbReference type="InterPro" id="IPR044296">
    <property type="entry name" value="HIPP46"/>
</dbReference>
<sequence>MKQKVVIDIPLSTDRGRSKAMQIAVAINGVTSVNIDKEKSHLVVIGEGIDSFQLMKCLKRRFSMTVLIAPKNAPKAPSRLAKDPNELSDEEDTQHASKASMKAPEPTAGVPRRAAEVDVPRSAEYAPVPTAQVEKAVDVLVPTAEVDKTKDVPVPTDEVEKVQMSQLKLMRMLVRRVKLILSLTLKKSVMSVVAQMNSSSNN</sequence>
<dbReference type="OrthoDB" id="1290303at2759"/>
<name>A0A9Q1L3H2_9SOLA</name>
<dbReference type="Proteomes" id="UP001152561">
    <property type="component" value="Unassembled WGS sequence"/>
</dbReference>
<proteinExistence type="predicted"/>
<evidence type="ECO:0000256" key="1">
    <source>
        <dbReference type="SAM" id="MobiDB-lite"/>
    </source>
</evidence>
<organism evidence="2 3">
    <name type="scientific">Anisodus acutangulus</name>
    <dbReference type="NCBI Taxonomy" id="402998"/>
    <lineage>
        <taxon>Eukaryota</taxon>
        <taxon>Viridiplantae</taxon>
        <taxon>Streptophyta</taxon>
        <taxon>Embryophyta</taxon>
        <taxon>Tracheophyta</taxon>
        <taxon>Spermatophyta</taxon>
        <taxon>Magnoliopsida</taxon>
        <taxon>eudicotyledons</taxon>
        <taxon>Gunneridae</taxon>
        <taxon>Pentapetalae</taxon>
        <taxon>asterids</taxon>
        <taxon>lamiids</taxon>
        <taxon>Solanales</taxon>
        <taxon>Solanaceae</taxon>
        <taxon>Solanoideae</taxon>
        <taxon>Hyoscyameae</taxon>
        <taxon>Anisodus</taxon>
    </lineage>
</organism>
<evidence type="ECO:0000313" key="3">
    <source>
        <dbReference type="Proteomes" id="UP001152561"/>
    </source>
</evidence>
<protein>
    <submittedName>
        <fullName evidence="2">Uncharacterized protein</fullName>
    </submittedName>
</protein>
<dbReference type="Gene3D" id="3.30.70.100">
    <property type="match status" value="1"/>
</dbReference>
<comment type="caution">
    <text evidence="2">The sequence shown here is derived from an EMBL/GenBank/DDBJ whole genome shotgun (WGS) entry which is preliminary data.</text>
</comment>
<gene>
    <name evidence="2" type="ORF">K7X08_015081</name>
</gene>
<accession>A0A9Q1L3H2</accession>
<feature type="region of interest" description="Disordered" evidence="1">
    <location>
        <begin position="74"/>
        <end position="118"/>
    </location>
</feature>
<evidence type="ECO:0000313" key="2">
    <source>
        <dbReference type="EMBL" id="KAJ8527630.1"/>
    </source>
</evidence>
<keyword evidence="3" id="KW-1185">Reference proteome</keyword>